<dbReference type="EMBL" id="KB320897">
    <property type="protein sequence ID" value="ELW59114.1"/>
    <property type="molecule type" value="Genomic_DNA"/>
</dbReference>
<gene>
    <name evidence="2" type="ORF">TREES_T100012091</name>
</gene>
<keyword evidence="3" id="KW-1185">Reference proteome</keyword>
<feature type="compositionally biased region" description="Low complexity" evidence="1">
    <location>
        <begin position="1"/>
        <end position="18"/>
    </location>
</feature>
<feature type="compositionally biased region" description="Pro residues" evidence="1">
    <location>
        <begin position="24"/>
        <end position="33"/>
    </location>
</feature>
<evidence type="ECO:0000313" key="3">
    <source>
        <dbReference type="Proteomes" id="UP000011518"/>
    </source>
</evidence>
<reference evidence="3" key="2">
    <citation type="journal article" date="2013" name="Nat. Commun.">
        <title>Genome of the Chinese tree shrew.</title>
        <authorList>
            <person name="Fan Y."/>
            <person name="Huang Z.Y."/>
            <person name="Cao C.C."/>
            <person name="Chen C.S."/>
            <person name="Chen Y.X."/>
            <person name="Fan D.D."/>
            <person name="He J."/>
            <person name="Hou H.L."/>
            <person name="Hu L."/>
            <person name="Hu X.T."/>
            <person name="Jiang X.T."/>
            <person name="Lai R."/>
            <person name="Lang Y.S."/>
            <person name="Liang B."/>
            <person name="Liao S.G."/>
            <person name="Mu D."/>
            <person name="Ma Y.Y."/>
            <person name="Niu Y.Y."/>
            <person name="Sun X.Q."/>
            <person name="Xia J.Q."/>
            <person name="Xiao J."/>
            <person name="Xiong Z.Q."/>
            <person name="Xu L."/>
            <person name="Yang L."/>
            <person name="Zhang Y."/>
            <person name="Zhao W."/>
            <person name="Zhao X.D."/>
            <person name="Zheng Y.T."/>
            <person name="Zhou J.M."/>
            <person name="Zhu Y.B."/>
            <person name="Zhang G.J."/>
            <person name="Wang J."/>
            <person name="Yao Y.G."/>
        </authorList>
    </citation>
    <scope>NUCLEOTIDE SEQUENCE [LARGE SCALE GENOMIC DNA]</scope>
</reference>
<feature type="compositionally biased region" description="Polar residues" evidence="1">
    <location>
        <begin position="117"/>
        <end position="127"/>
    </location>
</feature>
<evidence type="ECO:0000313" key="2">
    <source>
        <dbReference type="EMBL" id="ELW59114.1"/>
    </source>
</evidence>
<protein>
    <submittedName>
        <fullName evidence="2">Uncharacterized protein</fullName>
    </submittedName>
</protein>
<dbReference type="Proteomes" id="UP000011518">
    <property type="component" value="Unassembled WGS sequence"/>
</dbReference>
<dbReference type="AlphaFoldDB" id="L9K9B1"/>
<accession>L9K9B1</accession>
<feature type="region of interest" description="Disordered" evidence="1">
    <location>
        <begin position="1"/>
        <end position="58"/>
    </location>
</feature>
<name>L9K9B1_TUPCH</name>
<organism evidence="2 3">
    <name type="scientific">Tupaia chinensis</name>
    <name type="common">Chinese tree shrew</name>
    <name type="synonym">Tupaia belangeri chinensis</name>
    <dbReference type="NCBI Taxonomy" id="246437"/>
    <lineage>
        <taxon>Eukaryota</taxon>
        <taxon>Metazoa</taxon>
        <taxon>Chordata</taxon>
        <taxon>Craniata</taxon>
        <taxon>Vertebrata</taxon>
        <taxon>Euteleostomi</taxon>
        <taxon>Mammalia</taxon>
        <taxon>Eutheria</taxon>
        <taxon>Euarchontoglires</taxon>
        <taxon>Scandentia</taxon>
        <taxon>Tupaiidae</taxon>
        <taxon>Tupaia</taxon>
    </lineage>
</organism>
<dbReference type="InParanoid" id="L9K9B1"/>
<feature type="region of interest" description="Disordered" evidence="1">
    <location>
        <begin position="92"/>
        <end position="127"/>
    </location>
</feature>
<reference evidence="3" key="1">
    <citation type="submission" date="2012-07" db="EMBL/GenBank/DDBJ databases">
        <title>Genome of the Chinese tree shrew, a rising model animal genetically related to primates.</title>
        <authorList>
            <person name="Zhang G."/>
            <person name="Fan Y."/>
            <person name="Yao Y."/>
            <person name="Huang Z."/>
        </authorList>
    </citation>
    <scope>NUCLEOTIDE SEQUENCE [LARGE SCALE GENOMIC DNA]</scope>
</reference>
<proteinExistence type="predicted"/>
<sequence length="127" mass="13268">MAPSLLSLSCQPSSTPTTDTAHRAPPPHLPALGPPNRLVLPQERSCEGRGPPSSFQLPWESSATSQLLSTLPVRAGLPWGLGCTGLRPLAVTDGQDDFEEPSQLVSCTPEPGPLGSSPASQAHQRSL</sequence>
<evidence type="ECO:0000256" key="1">
    <source>
        <dbReference type="SAM" id="MobiDB-lite"/>
    </source>
</evidence>